<dbReference type="InterPro" id="IPR006665">
    <property type="entry name" value="OmpA-like"/>
</dbReference>
<evidence type="ECO:0000256" key="2">
    <source>
        <dbReference type="SAM" id="MobiDB-lite"/>
    </source>
</evidence>
<dbReference type="InterPro" id="IPR036737">
    <property type="entry name" value="OmpA-like_sf"/>
</dbReference>
<feature type="region of interest" description="Disordered" evidence="2">
    <location>
        <begin position="254"/>
        <end position="276"/>
    </location>
</feature>
<dbReference type="InterPro" id="IPR050330">
    <property type="entry name" value="Bact_OuterMem_StrucFunc"/>
</dbReference>
<feature type="domain" description="OmpA-like" evidence="3">
    <location>
        <begin position="730"/>
        <end position="847"/>
    </location>
</feature>
<keyword evidence="1" id="KW-0472">Membrane</keyword>
<organism evidence="4 5">
    <name type="scientific">Candidatus Kapaibacterium thiocyanatum</name>
    <dbReference type="NCBI Taxonomy" id="1895771"/>
    <lineage>
        <taxon>Bacteria</taxon>
        <taxon>Pseudomonadati</taxon>
        <taxon>Candidatus Kapaibacteriota</taxon>
        <taxon>Candidatus Kapaibacteriia</taxon>
        <taxon>Candidatus Kapaibacteriales</taxon>
        <taxon>Candidatus Kapaibacteriaceae</taxon>
        <taxon>Candidatus Kapaibacterium</taxon>
    </lineage>
</organism>
<dbReference type="GO" id="GO:0016020">
    <property type="term" value="C:membrane"/>
    <property type="evidence" value="ECO:0007669"/>
    <property type="project" value="UniProtKB-UniRule"/>
</dbReference>
<evidence type="ECO:0000256" key="1">
    <source>
        <dbReference type="PROSITE-ProRule" id="PRU00473"/>
    </source>
</evidence>
<sequence>MIESPAQPQDDSRGDILQDPKRIRILNLGKIINHSGLDYGPTISADGKTLYYVSNRKGSRITRDGDFSHDFWAAKKNHNLDTVFFPPYNIDTVDAGVNTPMNEGVASIAADRQTLYFTGCNRPDGLGDCDIYVAEIQGDRWSKPVNLGRNVNTEYWDSQPTISPDKSRLYFSSNRPSPTNPGGEGQDDTDIWYSEWDPDMNEWMPAKNLGPDVNTDKAEVSPFIAADGNTLFFASNGHKPNMGGLDFYRTRKTGERDREGRDRWAKPDQLPAPINTPEDEQFITLPASGDVLYFSSRRTDLPGYQGNLDIFMAFIPTYFRAINLIVNVIDECTGQAIPATVAFRNSHTARQVKDSVNTSSRLESNIIVGNDDYGQPNNREKAVDIVVTASSPVYGERSITVNIEDPGQTTDASKSNEQVEIRKTITLGQRPTLTWDAEFSDHTKLTNDGFKGLVIQEKATIILYPLLNYIFFDLNSADFPSRYTLFRSPAQTTGFNDERLPGGTLDKYYHVMNIYGYRLKKYPNVKVELIGCVDEKNEDKNSPLPKQRAQAVYDYLKNIWGIEEARMKITGRGWPETRSNPNDTFGIVENRRTEIHFSGDAEDVWQVMRPILDNDPTEFPSPASVAFSMKNGIDNEIVASRRIEVKYNGKPWKTLTDVGITDPSKNWDWQNADAEYPRPENRDPKLTAFNMPPYEAQLIVVSKNGTECKSDPTPIPVKFVSSRDQSIIRTAGKTLEKYNLILFPFDRYDAGPFNERILRTYVFPRVKPNSIVKVEGHTDVVGMFDHNKRLSENRSRTVKTGIEKATAGKMGSLESRGTGEEEALYTNELPEGRFFNRTVQVIVETPISDDNTTGE</sequence>
<dbReference type="PANTHER" id="PTHR30329">
    <property type="entry name" value="STATOR ELEMENT OF FLAGELLAR MOTOR COMPLEX"/>
    <property type="match status" value="1"/>
</dbReference>
<protein>
    <recommendedName>
        <fullName evidence="3">OmpA-like domain-containing protein</fullName>
    </recommendedName>
</protein>
<evidence type="ECO:0000259" key="3">
    <source>
        <dbReference type="PROSITE" id="PS51123"/>
    </source>
</evidence>
<accession>A0A1M3L3V4</accession>
<dbReference type="STRING" id="1895771.BGO89_08520"/>
<dbReference type="AlphaFoldDB" id="A0A1M3L3V4"/>
<proteinExistence type="predicted"/>
<feature type="region of interest" description="Disordered" evidence="2">
    <location>
        <begin position="166"/>
        <end position="188"/>
    </location>
</feature>
<evidence type="ECO:0000313" key="5">
    <source>
        <dbReference type="Proteomes" id="UP000184233"/>
    </source>
</evidence>
<name>A0A1M3L3V4_9BACT</name>
<evidence type="ECO:0000313" key="4">
    <source>
        <dbReference type="EMBL" id="OJX60021.1"/>
    </source>
</evidence>
<dbReference type="Pfam" id="PF07676">
    <property type="entry name" value="PD40"/>
    <property type="match status" value="4"/>
</dbReference>
<gene>
    <name evidence="4" type="ORF">BGO89_08520</name>
</gene>
<comment type="caution">
    <text evidence="4">The sequence shown here is derived from an EMBL/GenBank/DDBJ whole genome shotgun (WGS) entry which is preliminary data.</text>
</comment>
<dbReference type="Gene3D" id="3.30.1330.60">
    <property type="entry name" value="OmpA-like domain"/>
    <property type="match status" value="2"/>
</dbReference>
<feature type="compositionally biased region" description="Basic and acidic residues" evidence="2">
    <location>
        <begin position="254"/>
        <end position="266"/>
    </location>
</feature>
<dbReference type="CDD" id="cd07185">
    <property type="entry name" value="OmpA_C-like"/>
    <property type="match status" value="1"/>
</dbReference>
<dbReference type="PROSITE" id="PS51123">
    <property type="entry name" value="OMPA_2"/>
    <property type="match status" value="1"/>
</dbReference>
<dbReference type="EMBL" id="MKVH01000008">
    <property type="protein sequence ID" value="OJX60021.1"/>
    <property type="molecule type" value="Genomic_DNA"/>
</dbReference>
<dbReference type="SUPFAM" id="SSF82171">
    <property type="entry name" value="DPP6 N-terminal domain-like"/>
    <property type="match status" value="1"/>
</dbReference>
<dbReference type="Gene3D" id="2.120.10.30">
    <property type="entry name" value="TolB, C-terminal domain"/>
    <property type="match status" value="1"/>
</dbReference>
<dbReference type="SUPFAM" id="SSF103088">
    <property type="entry name" value="OmpA-like"/>
    <property type="match status" value="2"/>
</dbReference>
<dbReference type="PANTHER" id="PTHR30329:SF21">
    <property type="entry name" value="LIPOPROTEIN YIAD-RELATED"/>
    <property type="match status" value="1"/>
</dbReference>
<dbReference type="InterPro" id="IPR011042">
    <property type="entry name" value="6-blade_b-propeller_TolB-like"/>
</dbReference>
<dbReference type="Proteomes" id="UP000184233">
    <property type="component" value="Unassembled WGS sequence"/>
</dbReference>
<dbReference type="InterPro" id="IPR011659">
    <property type="entry name" value="WD40"/>
</dbReference>
<feature type="compositionally biased region" description="Polar residues" evidence="2">
    <location>
        <begin position="166"/>
        <end position="177"/>
    </location>
</feature>
<reference evidence="4 5" key="1">
    <citation type="submission" date="2016-09" db="EMBL/GenBank/DDBJ databases">
        <title>Genome-resolved meta-omics ties microbial dynamics to process performance in biotechnology for thiocyanate degradation.</title>
        <authorList>
            <person name="Kantor R.S."/>
            <person name="Huddy R.J."/>
            <person name="Iyer R."/>
            <person name="Thomas B.C."/>
            <person name="Brown C.T."/>
            <person name="Anantharaman K."/>
            <person name="Tringe S."/>
            <person name="Hettich R.L."/>
            <person name="Harrison S.T."/>
            <person name="Banfield J.F."/>
        </authorList>
    </citation>
    <scope>NUCLEOTIDE SEQUENCE [LARGE SCALE GENOMIC DNA]</scope>
    <source>
        <strain evidence="4">59-99</strain>
    </source>
</reference>